<comment type="caution">
    <text evidence="11">The sequence shown here is derived from an EMBL/GenBank/DDBJ whole genome shotgun (WGS) entry which is preliminary data.</text>
</comment>
<dbReference type="InterPro" id="IPR014017">
    <property type="entry name" value="DNA_helicase_UvrD-like_C"/>
</dbReference>
<dbReference type="InterPro" id="IPR000212">
    <property type="entry name" value="DNA_helicase_UvrD/REP"/>
</dbReference>
<comment type="catalytic activity">
    <reaction evidence="6">
        <text>Couples ATP hydrolysis with the unwinding of duplex DNA by translocating in the 3'-5' direction.</text>
        <dbReference type="EC" id="5.6.2.4"/>
    </reaction>
</comment>
<organism evidence="11 12">
    <name type="scientific">Micromonospora sicca</name>
    <dbReference type="NCBI Taxonomy" id="2202420"/>
    <lineage>
        <taxon>Bacteria</taxon>
        <taxon>Bacillati</taxon>
        <taxon>Actinomycetota</taxon>
        <taxon>Actinomycetes</taxon>
        <taxon>Micromonosporales</taxon>
        <taxon>Micromonosporaceae</taxon>
        <taxon>Micromonospora</taxon>
    </lineage>
</organism>
<dbReference type="PANTHER" id="PTHR11070">
    <property type="entry name" value="UVRD / RECB / PCRA DNA HELICASE FAMILY MEMBER"/>
    <property type="match status" value="1"/>
</dbReference>
<feature type="domain" description="UvrD-like helicase ATP-binding" evidence="10">
    <location>
        <begin position="250"/>
        <end position="530"/>
    </location>
</feature>
<evidence type="ECO:0000313" key="12">
    <source>
        <dbReference type="Proteomes" id="UP001290101"/>
    </source>
</evidence>
<dbReference type="Gene3D" id="3.30.2310.20">
    <property type="entry name" value="RelE-like"/>
    <property type="match status" value="1"/>
</dbReference>
<dbReference type="InterPro" id="IPR014016">
    <property type="entry name" value="UvrD-like_ATP-bd"/>
</dbReference>
<evidence type="ECO:0000256" key="4">
    <source>
        <dbReference type="ARBA" id="ARBA00022840"/>
    </source>
</evidence>
<dbReference type="Pfam" id="PF00580">
    <property type="entry name" value="UvrD-helicase"/>
    <property type="match status" value="1"/>
</dbReference>
<reference evidence="11 12" key="1">
    <citation type="submission" date="2023-12" db="EMBL/GenBank/DDBJ databases">
        <title>Micromonospora sp. nov., isolated from Atacama Desert.</title>
        <authorList>
            <person name="Carro L."/>
            <person name="Golinska P."/>
            <person name="Klenk H.-P."/>
            <person name="Goodfellow M."/>
        </authorList>
    </citation>
    <scope>NUCLEOTIDE SEQUENCE [LARGE SCALE GENOMIC DNA]</scope>
    <source>
        <strain evidence="11 12">4G53</strain>
    </source>
</reference>
<comment type="catalytic activity">
    <reaction evidence="8">
        <text>ATP + H2O = ADP + phosphate + H(+)</text>
        <dbReference type="Rhea" id="RHEA:13065"/>
        <dbReference type="ChEBI" id="CHEBI:15377"/>
        <dbReference type="ChEBI" id="CHEBI:15378"/>
        <dbReference type="ChEBI" id="CHEBI:30616"/>
        <dbReference type="ChEBI" id="CHEBI:43474"/>
        <dbReference type="ChEBI" id="CHEBI:456216"/>
        <dbReference type="EC" id="5.6.2.4"/>
    </reaction>
</comment>
<evidence type="ECO:0000313" key="11">
    <source>
        <dbReference type="EMBL" id="MDZ5493046.1"/>
    </source>
</evidence>
<evidence type="ECO:0000256" key="3">
    <source>
        <dbReference type="ARBA" id="ARBA00022806"/>
    </source>
</evidence>
<evidence type="ECO:0000256" key="8">
    <source>
        <dbReference type="ARBA" id="ARBA00048988"/>
    </source>
</evidence>
<proteinExistence type="predicted"/>
<keyword evidence="11" id="KW-0540">Nuclease</keyword>
<keyword evidence="12" id="KW-1185">Reference proteome</keyword>
<dbReference type="InterPro" id="IPR035093">
    <property type="entry name" value="RelE/ParE_toxin_dom_sf"/>
</dbReference>
<dbReference type="EC" id="5.6.2.4" evidence="7"/>
<evidence type="ECO:0000256" key="5">
    <source>
        <dbReference type="ARBA" id="ARBA00023235"/>
    </source>
</evidence>
<feature type="binding site" evidence="9">
    <location>
        <begin position="271"/>
        <end position="278"/>
    </location>
    <ligand>
        <name>ATP</name>
        <dbReference type="ChEBI" id="CHEBI:30616"/>
    </ligand>
</feature>
<keyword evidence="11" id="KW-0269">Exonuclease</keyword>
<gene>
    <name evidence="11" type="ORF">U2F25_26855</name>
</gene>
<keyword evidence="5" id="KW-0413">Isomerase</keyword>
<dbReference type="PANTHER" id="PTHR11070:SF45">
    <property type="entry name" value="DNA 3'-5' HELICASE"/>
    <property type="match status" value="1"/>
</dbReference>
<sequence length="724" mass="79781">MAKVNVLFADTFDKAYQSLDATIQRRVVDFMLKLRKDPDASGLNLKQPHGAHDKRVWTARVNDNFRAVLWRPDHTTFYLASIKPHDDAYTYAAQTVWNVNKVTGGVEFYDHGAIKEILLRTGDVLPAAHNKPGFFEKTSDADFARLGIAPTLVPTLREIRTEDALLGIAEQIPALASQVILALADGKTTDQVWAEIVTQSEADSDVDPDDVAAAVERPATRETFAVVTDDSEELERMLLKPMSEWRIFLHPQQRRLAYRKKPYNGPARVSGGPGTGKTVVALHRVKALAAAFPPSTDRKILLTTYTNALSDLLHRLLDDLGGPDLTSKVDVLNIDKVVRDILRNDTDAQWTNVDVLGDAAIAARWNDVITELARDDSFDRPFLISEWEQVVLAQNIRTREQYFSASRAGRGRRITRADRAAIWTLIQEFERRLDRDKALGFKQAAVRAGDITANWTDADRPYQHVVVDEAQDLHAAHWTLLRALAPSGPDDMFIVGDTFQRIYDNRVTLGSLGIDIRGRSSRLTLNYRTTRQILNAAITVIDPDSPNGYDDLDGGSDTLRGYRSVLRGAKPDVAGYSSPVAEMNALVDRVRTWSTAGIPLDEIAVIARTNAVANAAVTALKAAGVEAALIKSGQTAKPEAGVQAMTMHRAKGLEFRAVAIVGAGSRSLPLPAAVTAREADHLDHQRDIQRERSLLFVSATRAREALSITWSGQPSQFLTGLGVS</sequence>
<keyword evidence="1 9" id="KW-0547">Nucleotide-binding</keyword>
<evidence type="ECO:0000256" key="2">
    <source>
        <dbReference type="ARBA" id="ARBA00022801"/>
    </source>
</evidence>
<dbReference type="SUPFAM" id="SSF143011">
    <property type="entry name" value="RelE-like"/>
    <property type="match status" value="1"/>
</dbReference>
<evidence type="ECO:0000256" key="6">
    <source>
        <dbReference type="ARBA" id="ARBA00034617"/>
    </source>
</evidence>
<dbReference type="Proteomes" id="UP001290101">
    <property type="component" value="Unassembled WGS sequence"/>
</dbReference>
<name>A0ABU5JKF4_9ACTN</name>
<dbReference type="Pfam" id="PF13361">
    <property type="entry name" value="UvrD_C"/>
    <property type="match status" value="1"/>
</dbReference>
<dbReference type="SUPFAM" id="SSF52540">
    <property type="entry name" value="P-loop containing nucleoside triphosphate hydrolases"/>
    <property type="match status" value="1"/>
</dbReference>
<evidence type="ECO:0000259" key="10">
    <source>
        <dbReference type="PROSITE" id="PS51198"/>
    </source>
</evidence>
<evidence type="ECO:0000256" key="9">
    <source>
        <dbReference type="PROSITE-ProRule" id="PRU00560"/>
    </source>
</evidence>
<dbReference type="RefSeq" id="WP_322442693.1">
    <property type="nucleotide sequence ID" value="NZ_JAXOTQ010000040.1"/>
</dbReference>
<keyword evidence="4 9" id="KW-0067">ATP-binding</keyword>
<dbReference type="PROSITE" id="PS51198">
    <property type="entry name" value="UVRD_HELICASE_ATP_BIND"/>
    <property type="match status" value="1"/>
</dbReference>
<accession>A0ABU5JKF4</accession>
<keyword evidence="3 9" id="KW-0347">Helicase</keyword>
<dbReference type="Gene3D" id="3.40.50.300">
    <property type="entry name" value="P-loop containing nucleotide triphosphate hydrolases"/>
    <property type="match status" value="2"/>
</dbReference>
<keyword evidence="2 9" id="KW-0378">Hydrolase</keyword>
<dbReference type="EMBL" id="JAXOTQ010000040">
    <property type="protein sequence ID" value="MDZ5493046.1"/>
    <property type="molecule type" value="Genomic_DNA"/>
</dbReference>
<protein>
    <recommendedName>
        <fullName evidence="7">DNA 3'-5' helicase</fullName>
        <ecNumber evidence="7">5.6.2.4</ecNumber>
    </recommendedName>
</protein>
<evidence type="ECO:0000256" key="7">
    <source>
        <dbReference type="ARBA" id="ARBA00034808"/>
    </source>
</evidence>
<evidence type="ECO:0000256" key="1">
    <source>
        <dbReference type="ARBA" id="ARBA00022741"/>
    </source>
</evidence>
<dbReference type="GO" id="GO:0004527">
    <property type="term" value="F:exonuclease activity"/>
    <property type="evidence" value="ECO:0007669"/>
    <property type="project" value="UniProtKB-KW"/>
</dbReference>
<dbReference type="InterPro" id="IPR027417">
    <property type="entry name" value="P-loop_NTPase"/>
</dbReference>